<feature type="domain" description="DUF4325" evidence="1">
    <location>
        <begin position="24"/>
        <end position="86"/>
    </location>
</feature>
<protein>
    <recommendedName>
        <fullName evidence="1">DUF4325 domain-containing protein</fullName>
    </recommendedName>
</protein>
<accession>A0A1F5H0C2</accession>
<comment type="caution">
    <text evidence="2">The sequence shown here is derived from an EMBL/GenBank/DDBJ whole genome shotgun (WGS) entry which is preliminary data.</text>
</comment>
<dbReference type="EMBL" id="MFBO01000028">
    <property type="protein sequence ID" value="OGD97612.1"/>
    <property type="molecule type" value="Genomic_DNA"/>
</dbReference>
<gene>
    <name evidence="2" type="ORF">A3A49_01675</name>
</gene>
<dbReference type="Pfam" id="PF14213">
    <property type="entry name" value="DUF4325"/>
    <property type="match status" value="1"/>
</dbReference>
<sequence>MNKKPISIIVYKTAGNFAENKDVARKIRQDRIIPALEKSQEVILDFQKVESTTQSFIHALISALFRNYGDDVLDRITFKNCNETVKKLINIVIEYMQLSA</sequence>
<evidence type="ECO:0000313" key="2">
    <source>
        <dbReference type="EMBL" id="OGD97612.1"/>
    </source>
</evidence>
<dbReference type="AlphaFoldDB" id="A0A1F5H0C2"/>
<organism evidence="2 3">
    <name type="scientific">Candidatus Curtissbacteria bacterium RIFCSPLOWO2_01_FULL_38_11b</name>
    <dbReference type="NCBI Taxonomy" id="1797725"/>
    <lineage>
        <taxon>Bacteria</taxon>
        <taxon>Candidatus Curtissiibacteriota</taxon>
    </lineage>
</organism>
<proteinExistence type="predicted"/>
<evidence type="ECO:0000313" key="3">
    <source>
        <dbReference type="Proteomes" id="UP000176740"/>
    </source>
</evidence>
<reference evidence="2 3" key="1">
    <citation type="journal article" date="2016" name="Nat. Commun.">
        <title>Thousands of microbial genomes shed light on interconnected biogeochemical processes in an aquifer system.</title>
        <authorList>
            <person name="Anantharaman K."/>
            <person name="Brown C.T."/>
            <person name="Hug L.A."/>
            <person name="Sharon I."/>
            <person name="Castelle C.J."/>
            <person name="Probst A.J."/>
            <person name="Thomas B.C."/>
            <person name="Singh A."/>
            <person name="Wilkins M.J."/>
            <person name="Karaoz U."/>
            <person name="Brodie E.L."/>
            <person name="Williams K.H."/>
            <person name="Hubbard S.S."/>
            <person name="Banfield J.F."/>
        </authorList>
    </citation>
    <scope>NUCLEOTIDE SEQUENCE [LARGE SCALE GENOMIC DNA]</scope>
</reference>
<name>A0A1F5H0C2_9BACT</name>
<dbReference type="STRING" id="1797725.A3A49_01675"/>
<dbReference type="InterPro" id="IPR025474">
    <property type="entry name" value="DUF4325"/>
</dbReference>
<dbReference type="Proteomes" id="UP000176740">
    <property type="component" value="Unassembled WGS sequence"/>
</dbReference>
<evidence type="ECO:0000259" key="1">
    <source>
        <dbReference type="Pfam" id="PF14213"/>
    </source>
</evidence>